<reference evidence="12" key="2">
    <citation type="submission" date="2025-09" db="UniProtKB">
        <authorList>
            <consortium name="Ensembl"/>
        </authorList>
    </citation>
    <scope>IDENTIFICATION</scope>
</reference>
<evidence type="ECO:0000256" key="2">
    <source>
        <dbReference type="ARBA" id="ARBA00004613"/>
    </source>
</evidence>
<dbReference type="GO" id="GO:0050830">
    <property type="term" value="P:defense response to Gram-positive bacterium"/>
    <property type="evidence" value="ECO:0007669"/>
    <property type="project" value="TreeGrafter"/>
</dbReference>
<keyword evidence="7" id="KW-0211">Defensin</keyword>
<dbReference type="Pfam" id="PF00711">
    <property type="entry name" value="Defensin_beta"/>
    <property type="match status" value="1"/>
</dbReference>
<evidence type="ECO:0000313" key="12">
    <source>
        <dbReference type="Ensembl" id="ENSPSTP00000023934.1"/>
    </source>
</evidence>
<dbReference type="GO" id="GO:0005615">
    <property type="term" value="C:extracellular space"/>
    <property type="evidence" value="ECO:0007669"/>
    <property type="project" value="TreeGrafter"/>
</dbReference>
<evidence type="ECO:0000256" key="6">
    <source>
        <dbReference type="ARBA" id="ARBA00022729"/>
    </source>
</evidence>
<keyword evidence="8" id="KW-0044">Antibiotic</keyword>
<dbReference type="AlphaFoldDB" id="A0A8C9G235"/>
<keyword evidence="5" id="KW-0929">Antimicrobial</keyword>
<evidence type="ECO:0000256" key="1">
    <source>
        <dbReference type="ARBA" id="ARBA00004463"/>
    </source>
</evidence>
<evidence type="ECO:0000256" key="4">
    <source>
        <dbReference type="ARBA" id="ARBA00022525"/>
    </source>
</evidence>
<reference evidence="12" key="1">
    <citation type="submission" date="2025-08" db="UniProtKB">
        <authorList>
            <consortium name="Ensembl"/>
        </authorList>
    </citation>
    <scope>IDENTIFICATION</scope>
</reference>
<feature type="signal peptide" evidence="10">
    <location>
        <begin position="1"/>
        <end position="23"/>
    </location>
</feature>
<evidence type="ECO:0000256" key="5">
    <source>
        <dbReference type="ARBA" id="ARBA00022529"/>
    </source>
</evidence>
<keyword evidence="4" id="KW-0964">Secreted</keyword>
<evidence type="ECO:0000313" key="13">
    <source>
        <dbReference type="Proteomes" id="UP000694428"/>
    </source>
</evidence>
<dbReference type="InterPro" id="IPR001855">
    <property type="entry name" value="Defensin_beta-like"/>
</dbReference>
<dbReference type="GO" id="GO:0031731">
    <property type="term" value="F:CCR6 chemokine receptor binding"/>
    <property type="evidence" value="ECO:0007669"/>
    <property type="project" value="TreeGrafter"/>
</dbReference>
<feature type="chain" id="PRO_5034658780" description="Beta-defensin-like domain-containing protein" evidence="10">
    <location>
        <begin position="24"/>
        <end position="112"/>
    </location>
</feature>
<dbReference type="CDD" id="cd21908">
    <property type="entry name" value="BDD_Gal13"/>
    <property type="match status" value="1"/>
</dbReference>
<proteinExistence type="inferred from homology"/>
<evidence type="ECO:0000256" key="3">
    <source>
        <dbReference type="ARBA" id="ARBA00007371"/>
    </source>
</evidence>
<comment type="similarity">
    <text evidence="3">Belongs to the beta-defensin family.</text>
</comment>
<evidence type="ECO:0000256" key="7">
    <source>
        <dbReference type="ARBA" id="ARBA00022940"/>
    </source>
</evidence>
<evidence type="ECO:0000259" key="11">
    <source>
        <dbReference type="Pfam" id="PF00711"/>
    </source>
</evidence>
<evidence type="ECO:0000256" key="8">
    <source>
        <dbReference type="ARBA" id="ARBA00023022"/>
    </source>
</evidence>
<dbReference type="Ensembl" id="ENSPSTT00000025185.1">
    <property type="protein sequence ID" value="ENSPSTP00000023934.1"/>
    <property type="gene ID" value="ENSPSTG00000017656.1"/>
</dbReference>
<feature type="domain" description="Beta-defensin-like" evidence="11">
    <location>
        <begin position="26"/>
        <end position="60"/>
    </location>
</feature>
<keyword evidence="6 10" id="KW-0732">Signal</keyword>
<dbReference type="GO" id="GO:0050829">
    <property type="term" value="P:defense response to Gram-negative bacterium"/>
    <property type="evidence" value="ECO:0007669"/>
    <property type="project" value="TreeGrafter"/>
</dbReference>
<comment type="subcellular location">
    <subcellularLocation>
        <location evidence="1">Cytoplasmic granule</location>
    </subcellularLocation>
    <subcellularLocation>
        <location evidence="2">Secreted</location>
    </subcellularLocation>
</comment>
<evidence type="ECO:0000256" key="9">
    <source>
        <dbReference type="ARBA" id="ARBA00023157"/>
    </source>
</evidence>
<sequence length="112" mass="12495">MRILQLLFAIVVILLLQDTPARGFSDSQLCRNNHGHCRRLCFHMESWAGSCLNGRLRCCRVSTKQPFSNPKLSALHTAERDPSPSLGGTRKLSGGFIVQIFGLLSATPTRWK</sequence>
<dbReference type="PANTHER" id="PTHR21388:SF9">
    <property type="entry name" value="BETA-DEFENSIN 1"/>
    <property type="match status" value="1"/>
</dbReference>
<dbReference type="Proteomes" id="UP000694428">
    <property type="component" value="Unplaced"/>
</dbReference>
<dbReference type="GO" id="GO:0002227">
    <property type="term" value="P:innate immune response in mucosa"/>
    <property type="evidence" value="ECO:0007669"/>
    <property type="project" value="TreeGrafter"/>
</dbReference>
<protein>
    <recommendedName>
        <fullName evidence="11">Beta-defensin-like domain-containing protein</fullName>
    </recommendedName>
</protein>
<name>A0A8C9G235_PAVCR</name>
<dbReference type="SUPFAM" id="SSF57392">
    <property type="entry name" value="Defensin-like"/>
    <property type="match status" value="1"/>
</dbReference>
<keyword evidence="9" id="KW-1015">Disulfide bond</keyword>
<accession>A0A8C9G235</accession>
<evidence type="ECO:0000256" key="10">
    <source>
        <dbReference type="SAM" id="SignalP"/>
    </source>
</evidence>
<organism evidence="12 13">
    <name type="scientific">Pavo cristatus</name>
    <name type="common">Indian peafowl</name>
    <name type="synonym">Blue peafowl</name>
    <dbReference type="NCBI Taxonomy" id="9049"/>
    <lineage>
        <taxon>Eukaryota</taxon>
        <taxon>Metazoa</taxon>
        <taxon>Chordata</taxon>
        <taxon>Craniata</taxon>
        <taxon>Vertebrata</taxon>
        <taxon>Euteleostomi</taxon>
        <taxon>Archelosauria</taxon>
        <taxon>Archosauria</taxon>
        <taxon>Dinosauria</taxon>
        <taxon>Saurischia</taxon>
        <taxon>Theropoda</taxon>
        <taxon>Coelurosauria</taxon>
        <taxon>Aves</taxon>
        <taxon>Neognathae</taxon>
        <taxon>Galloanserae</taxon>
        <taxon>Galliformes</taxon>
        <taxon>Phasianidae</taxon>
        <taxon>Phasianinae</taxon>
        <taxon>Pavo</taxon>
    </lineage>
</organism>
<keyword evidence="13" id="KW-1185">Reference proteome</keyword>
<dbReference type="PANTHER" id="PTHR21388">
    <property type="entry name" value="BETA-DEFENSIN-RELATED"/>
    <property type="match status" value="1"/>
</dbReference>